<proteinExistence type="predicted"/>
<name>A0ABQ8MZX2_LABRO</name>
<gene>
    <name evidence="1" type="ORF">H4Q32_005099</name>
</gene>
<evidence type="ECO:0000313" key="1">
    <source>
        <dbReference type="EMBL" id="KAI2668389.1"/>
    </source>
</evidence>
<sequence>MALVHLVTFSSPPAFGGYQCVTKSALLTLLTFIKRVGDLQAFSVSKECLVFGLAYSHVVLRPRPGYVPKVPTTPFRDQVVNLQALPLEEADPALALLCPVRALHIYVDRTQSFRSSEQLFVCYGGQQKGKPVSKQRLAHWIVDAIRW</sequence>
<dbReference type="PANTHER" id="PTHR35617:SF3">
    <property type="entry name" value="CORE-BINDING (CB) DOMAIN-CONTAINING PROTEIN"/>
    <property type="match status" value="1"/>
</dbReference>
<dbReference type="EMBL" id="JACTAM010000001">
    <property type="protein sequence ID" value="KAI2668389.1"/>
    <property type="molecule type" value="Genomic_DNA"/>
</dbReference>
<organism evidence="1 2">
    <name type="scientific">Labeo rohita</name>
    <name type="common">Indian major carp</name>
    <name type="synonym">Cyprinus rohita</name>
    <dbReference type="NCBI Taxonomy" id="84645"/>
    <lineage>
        <taxon>Eukaryota</taxon>
        <taxon>Metazoa</taxon>
        <taxon>Chordata</taxon>
        <taxon>Craniata</taxon>
        <taxon>Vertebrata</taxon>
        <taxon>Euteleostomi</taxon>
        <taxon>Actinopterygii</taxon>
        <taxon>Neopterygii</taxon>
        <taxon>Teleostei</taxon>
        <taxon>Ostariophysi</taxon>
        <taxon>Cypriniformes</taxon>
        <taxon>Cyprinidae</taxon>
        <taxon>Labeoninae</taxon>
        <taxon>Labeonini</taxon>
        <taxon>Labeo</taxon>
    </lineage>
</organism>
<comment type="caution">
    <text evidence="1">The sequence shown here is derived from an EMBL/GenBank/DDBJ whole genome shotgun (WGS) entry which is preliminary data.</text>
</comment>
<protein>
    <submittedName>
        <fullName evidence="1">Ubiquitination network signaling protein acrB</fullName>
    </submittedName>
</protein>
<accession>A0ABQ8MZX2</accession>
<reference evidence="1 2" key="1">
    <citation type="submission" date="2022-01" db="EMBL/GenBank/DDBJ databases">
        <title>A high-quality chromosome-level genome assembly of rohu carp, Labeo rohita.</title>
        <authorList>
            <person name="Arick M.A. II"/>
            <person name="Hsu C.-Y."/>
            <person name="Magbanua Z."/>
            <person name="Pechanova O."/>
            <person name="Grover C."/>
            <person name="Miller E."/>
            <person name="Thrash A."/>
            <person name="Ezzel L."/>
            <person name="Alam S."/>
            <person name="Benzie J."/>
            <person name="Hamilton M."/>
            <person name="Karsi A."/>
            <person name="Lawrence M.L."/>
            <person name="Peterson D.G."/>
        </authorList>
    </citation>
    <scope>NUCLEOTIDE SEQUENCE [LARGE SCALE GENOMIC DNA]</scope>
    <source>
        <strain evidence="2">BAU-BD-2019</strain>
        <tissue evidence="1">Blood</tissue>
    </source>
</reference>
<dbReference type="Proteomes" id="UP000830375">
    <property type="component" value="Unassembled WGS sequence"/>
</dbReference>
<dbReference type="PANTHER" id="PTHR35617">
    <property type="entry name" value="PHAGE_INTEGRASE DOMAIN-CONTAINING PROTEIN"/>
    <property type="match status" value="1"/>
</dbReference>
<keyword evidence="2" id="KW-1185">Reference proteome</keyword>
<evidence type="ECO:0000313" key="2">
    <source>
        <dbReference type="Proteomes" id="UP000830375"/>
    </source>
</evidence>